<evidence type="ECO:0000313" key="4">
    <source>
        <dbReference type="Proteomes" id="UP001314170"/>
    </source>
</evidence>
<dbReference type="Pfam" id="PF07795">
    <property type="entry name" value="DUF1635"/>
    <property type="match status" value="1"/>
</dbReference>
<protein>
    <submittedName>
        <fullName evidence="3">Uncharacterized protein</fullName>
    </submittedName>
</protein>
<name>A0AAV1QX31_9ROSI</name>
<dbReference type="PANTHER" id="PTHR33431">
    <property type="entry name" value="ENABLED-LIKE PROTEIN (DUF1635)"/>
    <property type="match status" value="1"/>
</dbReference>
<proteinExistence type="predicted"/>
<feature type="compositionally biased region" description="Polar residues" evidence="2">
    <location>
        <begin position="305"/>
        <end position="317"/>
    </location>
</feature>
<gene>
    <name evidence="3" type="ORF">DCAF_LOCUS2774</name>
</gene>
<keyword evidence="1" id="KW-0175">Coiled coil</keyword>
<dbReference type="InterPro" id="IPR012862">
    <property type="entry name" value="DUF1635"/>
</dbReference>
<feature type="region of interest" description="Disordered" evidence="2">
    <location>
        <begin position="305"/>
        <end position="325"/>
    </location>
</feature>
<dbReference type="PANTHER" id="PTHR33431:SF12">
    <property type="entry name" value="HIGH MOBILITY GROUP BOX PROTEIN, PUTATIVE (DUF1635)-RELATED"/>
    <property type="match status" value="1"/>
</dbReference>
<evidence type="ECO:0000313" key="3">
    <source>
        <dbReference type="EMBL" id="CAK7325102.1"/>
    </source>
</evidence>
<reference evidence="3 4" key="1">
    <citation type="submission" date="2024-01" db="EMBL/GenBank/DDBJ databases">
        <authorList>
            <person name="Waweru B."/>
        </authorList>
    </citation>
    <scope>NUCLEOTIDE SEQUENCE [LARGE SCALE GENOMIC DNA]</scope>
</reference>
<dbReference type="EMBL" id="CAWUPB010000850">
    <property type="protein sequence ID" value="CAK7325102.1"/>
    <property type="molecule type" value="Genomic_DNA"/>
</dbReference>
<comment type="caution">
    <text evidence="3">The sequence shown here is derived from an EMBL/GenBank/DDBJ whole genome shotgun (WGS) entry which is preliminary data.</text>
</comment>
<dbReference type="AlphaFoldDB" id="A0AAV1QX31"/>
<sequence>MEEMTALYDYESMDDLKHKLLYTNLELQKMKMKANVTLREHKDTVQHLLREHKDTVQHLLNQLANAYKERDGARDQLQKLIHKSMSSRTAGQILSQVQPESPILNMPPKANLCKSESNSEAYNHLSYCSSSVDSFFDAASSPDFPNKNLAGPSNMGSLNQPFVHEQHIGSKFTGLGSSGVLNNVENDRAIAVIDYLAQGKVLPQNGKLSQAVMDAGPLLQSLLITGPLPRWRNPPPHQRPTNILPDSTKGDVTAYANHQKPDANPISSVLRASNSSSSNNMSHLLQFMSNSTAAPSCSGFSNPRMLTSSANAHSQNPLPKRQKLM</sequence>
<evidence type="ECO:0000256" key="1">
    <source>
        <dbReference type="SAM" id="Coils"/>
    </source>
</evidence>
<feature type="compositionally biased region" description="Low complexity" evidence="2">
    <location>
        <begin position="267"/>
        <end position="277"/>
    </location>
</feature>
<accession>A0AAV1QX31</accession>
<feature type="region of interest" description="Disordered" evidence="2">
    <location>
        <begin position="229"/>
        <end position="277"/>
    </location>
</feature>
<keyword evidence="4" id="KW-1185">Reference proteome</keyword>
<feature type="coiled-coil region" evidence="1">
    <location>
        <begin position="49"/>
        <end position="83"/>
    </location>
</feature>
<dbReference type="Proteomes" id="UP001314170">
    <property type="component" value="Unassembled WGS sequence"/>
</dbReference>
<evidence type="ECO:0000256" key="2">
    <source>
        <dbReference type="SAM" id="MobiDB-lite"/>
    </source>
</evidence>
<organism evidence="3 4">
    <name type="scientific">Dovyalis caffra</name>
    <dbReference type="NCBI Taxonomy" id="77055"/>
    <lineage>
        <taxon>Eukaryota</taxon>
        <taxon>Viridiplantae</taxon>
        <taxon>Streptophyta</taxon>
        <taxon>Embryophyta</taxon>
        <taxon>Tracheophyta</taxon>
        <taxon>Spermatophyta</taxon>
        <taxon>Magnoliopsida</taxon>
        <taxon>eudicotyledons</taxon>
        <taxon>Gunneridae</taxon>
        <taxon>Pentapetalae</taxon>
        <taxon>rosids</taxon>
        <taxon>fabids</taxon>
        <taxon>Malpighiales</taxon>
        <taxon>Salicaceae</taxon>
        <taxon>Flacourtieae</taxon>
        <taxon>Dovyalis</taxon>
    </lineage>
</organism>